<evidence type="ECO:0000313" key="2">
    <source>
        <dbReference type="Proteomes" id="UP000594262"/>
    </source>
</evidence>
<dbReference type="SUPFAM" id="SSF57850">
    <property type="entry name" value="RING/U-box"/>
    <property type="match status" value="1"/>
</dbReference>
<accession>A0A7M5X6A5</accession>
<sequence length="108" mass="12195">EDNVQESNRELLSLIDSKLDNLSRSMETNKSLLAVVDKLKKAFKCVICREFVRGPAVAFSKCYKQQMGDATCMDQLLSTCPLCRNSDFGFYTVTSFENLLTAMRNHGD</sequence>
<dbReference type="EnsemblMetazoa" id="CLYHEMT018635.1">
    <property type="protein sequence ID" value="CLYHEMP018635.1"/>
    <property type="gene ID" value="CLYHEMG018635"/>
</dbReference>
<organism evidence="1 2">
    <name type="scientific">Clytia hemisphaerica</name>
    <dbReference type="NCBI Taxonomy" id="252671"/>
    <lineage>
        <taxon>Eukaryota</taxon>
        <taxon>Metazoa</taxon>
        <taxon>Cnidaria</taxon>
        <taxon>Hydrozoa</taxon>
        <taxon>Hydroidolina</taxon>
        <taxon>Leptothecata</taxon>
        <taxon>Obeliida</taxon>
        <taxon>Clytiidae</taxon>
        <taxon>Clytia</taxon>
    </lineage>
</organism>
<evidence type="ECO:0000313" key="1">
    <source>
        <dbReference type="EnsemblMetazoa" id="CLYHEMP018635.1"/>
    </source>
</evidence>
<dbReference type="AlphaFoldDB" id="A0A7M5X6A5"/>
<dbReference type="InterPro" id="IPR013083">
    <property type="entry name" value="Znf_RING/FYVE/PHD"/>
</dbReference>
<dbReference type="Gene3D" id="3.30.40.10">
    <property type="entry name" value="Zinc/RING finger domain, C3HC4 (zinc finger)"/>
    <property type="match status" value="1"/>
</dbReference>
<proteinExistence type="predicted"/>
<name>A0A7M5X6A5_9CNID</name>
<protein>
    <submittedName>
        <fullName evidence="1">Uncharacterized protein</fullName>
    </submittedName>
</protein>
<reference evidence="1" key="1">
    <citation type="submission" date="2021-01" db="UniProtKB">
        <authorList>
            <consortium name="EnsemblMetazoa"/>
        </authorList>
    </citation>
    <scope>IDENTIFICATION</scope>
</reference>
<keyword evidence="2" id="KW-1185">Reference proteome</keyword>
<dbReference type="Proteomes" id="UP000594262">
    <property type="component" value="Unplaced"/>
</dbReference>